<evidence type="ECO:0000256" key="6">
    <source>
        <dbReference type="ARBA" id="ARBA00023014"/>
    </source>
</evidence>
<evidence type="ECO:0000259" key="7">
    <source>
        <dbReference type="PROSITE" id="PS51379"/>
    </source>
</evidence>
<proteinExistence type="predicted"/>
<dbReference type="EMBL" id="AP021874">
    <property type="protein sequence ID" value="BBO69866.1"/>
    <property type="molecule type" value="Genomic_DNA"/>
</dbReference>
<dbReference type="RefSeq" id="WP_155317859.1">
    <property type="nucleotide sequence ID" value="NZ_AP021874.1"/>
</dbReference>
<organism evidence="8 9">
    <name type="scientific">Desulfosarcina alkanivorans</name>
    <dbReference type="NCBI Taxonomy" id="571177"/>
    <lineage>
        <taxon>Bacteria</taxon>
        <taxon>Pseudomonadati</taxon>
        <taxon>Thermodesulfobacteriota</taxon>
        <taxon>Desulfobacteria</taxon>
        <taxon>Desulfobacterales</taxon>
        <taxon>Desulfosarcinaceae</taxon>
        <taxon>Desulfosarcina</taxon>
    </lineage>
</organism>
<keyword evidence="5" id="KW-0408">Iron</keyword>
<evidence type="ECO:0000256" key="2">
    <source>
        <dbReference type="ARBA" id="ARBA00022485"/>
    </source>
</evidence>
<dbReference type="PANTHER" id="PTHR43545:SF6">
    <property type="entry name" value="FORMATE DEHYDROGENASE, NITRATE-INDUCIBLE, IRON-SULFUR SUBUNIT"/>
    <property type="match status" value="1"/>
</dbReference>
<dbReference type="GO" id="GO:0051539">
    <property type="term" value="F:4 iron, 4 sulfur cluster binding"/>
    <property type="evidence" value="ECO:0007669"/>
    <property type="project" value="UniProtKB-KW"/>
</dbReference>
<dbReference type="PANTHER" id="PTHR43545">
    <property type="entry name" value="FORMATE DEHYDROGENASE, NITRATE-INDUCIBLE, IRON-SULFUR SUBUNIT"/>
    <property type="match status" value="1"/>
</dbReference>
<dbReference type="SUPFAM" id="SSF54862">
    <property type="entry name" value="4Fe-4S ferredoxins"/>
    <property type="match status" value="1"/>
</dbReference>
<dbReference type="KEGG" id="dalk:DSCA_37960"/>
<keyword evidence="9" id="KW-1185">Reference proteome</keyword>
<feature type="domain" description="4Fe-4S ferredoxin-type" evidence="7">
    <location>
        <begin position="3"/>
        <end position="33"/>
    </location>
</feature>
<sequence>MSKSFFIDTTRCTGCRACQVACKQWHDLPAEETRNRGTFENPPDLSFFTYKLVRMREVETDGKLKWLFFPEQCRHCIEPPCLETADDETAIYKDEKTGAVIFTANTKGLDADEIIESCPYNIPRKAADGTLAKCDMCNDRVTNGLLPACVQTCPTGAMNFGDREQMVALAGQRLARVRQKHEKAQLVDADEVNVIYLLGEAPADYHEFVMASAGSHGVTRQMALRKMVRPFARAFRQLA</sequence>
<name>A0A5K7YKY5_9BACT</name>
<dbReference type="GO" id="GO:0045333">
    <property type="term" value="P:cellular respiration"/>
    <property type="evidence" value="ECO:0007669"/>
    <property type="project" value="InterPro"/>
</dbReference>
<protein>
    <submittedName>
        <fullName evidence="8">Formate dehydrogenase subunit beta</fullName>
    </submittedName>
</protein>
<dbReference type="GO" id="GO:0046872">
    <property type="term" value="F:metal ion binding"/>
    <property type="evidence" value="ECO:0007669"/>
    <property type="project" value="UniProtKB-KW"/>
</dbReference>
<reference evidence="8 9" key="1">
    <citation type="submission" date="2019-11" db="EMBL/GenBank/DDBJ databases">
        <title>Comparative genomics of hydrocarbon-degrading Desulfosarcina strains.</title>
        <authorList>
            <person name="Watanabe M."/>
            <person name="Kojima H."/>
            <person name="Fukui M."/>
        </authorList>
    </citation>
    <scope>NUCLEOTIDE SEQUENCE [LARGE SCALE GENOMIC DNA]</scope>
    <source>
        <strain evidence="8 9">PL12</strain>
    </source>
</reference>
<dbReference type="Pfam" id="PF13247">
    <property type="entry name" value="Fer4_11"/>
    <property type="match status" value="1"/>
</dbReference>
<accession>A0A5K7YKY5</accession>
<evidence type="ECO:0000256" key="5">
    <source>
        <dbReference type="ARBA" id="ARBA00023004"/>
    </source>
</evidence>
<dbReference type="CDD" id="cd10559">
    <property type="entry name" value="W-FDH"/>
    <property type="match status" value="1"/>
</dbReference>
<evidence type="ECO:0000313" key="9">
    <source>
        <dbReference type="Proteomes" id="UP000427906"/>
    </source>
</evidence>
<keyword evidence="2" id="KW-0004">4Fe-4S</keyword>
<evidence type="ECO:0000313" key="8">
    <source>
        <dbReference type="EMBL" id="BBO69866.1"/>
    </source>
</evidence>
<dbReference type="PROSITE" id="PS51379">
    <property type="entry name" value="4FE4S_FER_2"/>
    <property type="match status" value="1"/>
</dbReference>
<dbReference type="Gene3D" id="3.30.70.20">
    <property type="match status" value="2"/>
</dbReference>
<dbReference type="GO" id="GO:0015944">
    <property type="term" value="P:formate oxidation"/>
    <property type="evidence" value="ECO:0007669"/>
    <property type="project" value="InterPro"/>
</dbReference>
<dbReference type="InterPro" id="IPR017896">
    <property type="entry name" value="4Fe4S_Fe-S-bd"/>
</dbReference>
<evidence type="ECO:0000256" key="1">
    <source>
        <dbReference type="ARBA" id="ARBA00004196"/>
    </source>
</evidence>
<dbReference type="OrthoDB" id="9789030at2"/>
<dbReference type="GO" id="GO:0030313">
    <property type="term" value="C:cell envelope"/>
    <property type="evidence" value="ECO:0007669"/>
    <property type="project" value="UniProtKB-SubCell"/>
</dbReference>
<keyword evidence="3" id="KW-0479">Metal-binding</keyword>
<dbReference type="Proteomes" id="UP000427906">
    <property type="component" value="Chromosome"/>
</dbReference>
<keyword evidence="6" id="KW-0411">Iron-sulfur</keyword>
<dbReference type="AlphaFoldDB" id="A0A5K7YKY5"/>
<gene>
    <name evidence="8" type="ORF">DSCA_37960</name>
</gene>
<evidence type="ECO:0000256" key="3">
    <source>
        <dbReference type="ARBA" id="ARBA00022723"/>
    </source>
</evidence>
<dbReference type="Pfam" id="PF12797">
    <property type="entry name" value="Fer4_2"/>
    <property type="match status" value="1"/>
</dbReference>
<dbReference type="PIRSF" id="PIRSF036298">
    <property type="entry name" value="FDH_4Fe4S"/>
    <property type="match status" value="1"/>
</dbReference>
<comment type="subcellular location">
    <subcellularLocation>
        <location evidence="1">Cell envelope</location>
    </subcellularLocation>
</comment>
<evidence type="ECO:0000256" key="4">
    <source>
        <dbReference type="ARBA" id="ARBA00022737"/>
    </source>
</evidence>
<dbReference type="InterPro" id="IPR051555">
    <property type="entry name" value="FDH_Electron_Transfer_Unit"/>
</dbReference>
<keyword evidence="4" id="KW-0677">Repeat</keyword>
<dbReference type="InterPro" id="IPR014603">
    <property type="entry name" value="Formate_DH_Fe-S_su"/>
</dbReference>